<dbReference type="KEGG" id="taa:NMY3_02694"/>
<accession>A0A654LZA5</accession>
<keyword evidence="2" id="KW-1185">Reference proteome</keyword>
<gene>
    <name evidence="1" type="ORF">NMY3_02694</name>
</gene>
<sequence>MIWTFKNDEGINFLPVFVLTRWKEKTDTSAFSISISHYLMMLKTVLLKMKLFLKLIIFLKATRVGF</sequence>
<evidence type="ECO:0000313" key="1">
    <source>
        <dbReference type="EMBL" id="ALI36884.1"/>
    </source>
</evidence>
<organism evidence="1 2">
    <name type="scientific">Candidatus Nitrosocosmicus oleophilus</name>
    <dbReference type="NCBI Taxonomy" id="1353260"/>
    <lineage>
        <taxon>Archaea</taxon>
        <taxon>Nitrososphaerota</taxon>
        <taxon>Nitrososphaeria</taxon>
        <taxon>Nitrososphaerales</taxon>
        <taxon>Nitrososphaeraceae</taxon>
        <taxon>Candidatus Nitrosocosmicus</taxon>
    </lineage>
</organism>
<dbReference type="EMBL" id="CP012850">
    <property type="protein sequence ID" value="ALI36884.1"/>
    <property type="molecule type" value="Genomic_DNA"/>
</dbReference>
<dbReference type="AlphaFoldDB" id="A0A654LZA5"/>
<proteinExistence type="predicted"/>
<dbReference type="Proteomes" id="UP000058925">
    <property type="component" value="Chromosome"/>
</dbReference>
<evidence type="ECO:0000313" key="2">
    <source>
        <dbReference type="Proteomes" id="UP000058925"/>
    </source>
</evidence>
<name>A0A654LZA5_9ARCH</name>
<protein>
    <submittedName>
        <fullName evidence="1">Uncharacterized protein</fullName>
    </submittedName>
</protein>
<reference evidence="2" key="1">
    <citation type="submission" date="2015-10" db="EMBL/GenBank/DDBJ databases">
        <title>Niche specialization of a soil ammonia-oxidizing archaeon, Candidatus Nitrosocosmicus oleophilus.</title>
        <authorList>
            <person name="Jung M.-Y."/>
            <person name="Rhee S.-K."/>
        </authorList>
    </citation>
    <scope>NUCLEOTIDE SEQUENCE [LARGE SCALE GENOMIC DNA]</scope>
    <source>
        <strain evidence="2">MY3</strain>
    </source>
</reference>